<organism evidence="2">
    <name type="scientific">Lysobacter firmicutimachus</name>
    <dbReference type="NCBI Taxonomy" id="1792846"/>
    <lineage>
        <taxon>Bacteria</taxon>
        <taxon>Pseudomonadati</taxon>
        <taxon>Pseudomonadota</taxon>
        <taxon>Gammaproteobacteria</taxon>
        <taxon>Lysobacterales</taxon>
        <taxon>Lysobacteraceae</taxon>
        <taxon>Lysobacter</taxon>
    </lineage>
</organism>
<proteinExistence type="predicted"/>
<dbReference type="RefSeq" id="WP_363796436.1">
    <property type="nucleotide sequence ID" value="NZ_CP159925.1"/>
</dbReference>
<dbReference type="EMBL" id="CP159925">
    <property type="protein sequence ID" value="XCO73451.1"/>
    <property type="molecule type" value="Genomic_DNA"/>
</dbReference>
<keyword evidence="1" id="KW-0732">Signal</keyword>
<sequence length="250" mass="24037">MTAISSALIALVAMAGASTVAGGTAPGVAGESRPASVTALGEAPLSPADRPGSADAAVDTAVSSASAAAPASLSAADIPANTPVTLEIAAALSSAKAKRGDRFPLRLAQPLVLAGATVLPTGTPGIGEVVHAARRGASGKPGELLLAARYLEHQGRRVALRGFSLGGIGKSREGVAVSVGIALGIPGLFVTGGEIEIPAGTQVGARTARAVDSERSAAPAASDSIIPATAAPTAGASMSAASSITGEVVQ</sequence>
<name>A0AAU8MPF4_9GAMM</name>
<accession>A0AAU8MPF4</accession>
<reference evidence="2" key="1">
    <citation type="submission" date="2024-06" db="EMBL/GenBank/DDBJ databases">
        <authorList>
            <person name="Li S."/>
        </authorList>
    </citation>
    <scope>NUCLEOTIDE SEQUENCE</scope>
    <source>
        <strain evidence="2">SR10</strain>
    </source>
</reference>
<gene>
    <name evidence="2" type="ORF">ABU614_13705</name>
</gene>
<evidence type="ECO:0000313" key="2">
    <source>
        <dbReference type="EMBL" id="XCO73451.1"/>
    </source>
</evidence>
<dbReference type="AlphaFoldDB" id="A0AAU8MPF4"/>
<feature type="signal peptide" evidence="1">
    <location>
        <begin position="1"/>
        <end position="21"/>
    </location>
</feature>
<evidence type="ECO:0000256" key="1">
    <source>
        <dbReference type="SAM" id="SignalP"/>
    </source>
</evidence>
<protein>
    <submittedName>
        <fullName evidence="2">Uncharacterized protein</fullName>
    </submittedName>
</protein>
<feature type="chain" id="PRO_5043964312" evidence="1">
    <location>
        <begin position="22"/>
        <end position="250"/>
    </location>
</feature>